<accession>A0AAP0E9U3</accession>
<evidence type="ECO:0000313" key="2">
    <source>
        <dbReference type="Proteomes" id="UP001419268"/>
    </source>
</evidence>
<comment type="caution">
    <text evidence="1">The sequence shown here is derived from an EMBL/GenBank/DDBJ whole genome shotgun (WGS) entry which is preliminary data.</text>
</comment>
<proteinExistence type="predicted"/>
<dbReference type="Proteomes" id="UP001419268">
    <property type="component" value="Unassembled WGS sequence"/>
</dbReference>
<organism evidence="1 2">
    <name type="scientific">Stephania cephalantha</name>
    <dbReference type="NCBI Taxonomy" id="152367"/>
    <lineage>
        <taxon>Eukaryota</taxon>
        <taxon>Viridiplantae</taxon>
        <taxon>Streptophyta</taxon>
        <taxon>Embryophyta</taxon>
        <taxon>Tracheophyta</taxon>
        <taxon>Spermatophyta</taxon>
        <taxon>Magnoliopsida</taxon>
        <taxon>Ranunculales</taxon>
        <taxon>Menispermaceae</taxon>
        <taxon>Menispermoideae</taxon>
        <taxon>Cissampelideae</taxon>
        <taxon>Stephania</taxon>
    </lineage>
</organism>
<dbReference type="EMBL" id="JBBNAG010000012">
    <property type="protein sequence ID" value="KAK9089305.1"/>
    <property type="molecule type" value="Genomic_DNA"/>
</dbReference>
<protein>
    <recommendedName>
        <fullName evidence="3">Pentatricopeptide repeat-containing protein</fullName>
    </recommendedName>
</protein>
<reference evidence="1 2" key="1">
    <citation type="submission" date="2024-01" db="EMBL/GenBank/DDBJ databases">
        <title>Genome assemblies of Stephania.</title>
        <authorList>
            <person name="Yang L."/>
        </authorList>
    </citation>
    <scope>NUCLEOTIDE SEQUENCE [LARGE SCALE GENOMIC DNA]</scope>
    <source>
        <strain evidence="1">JXDWG</strain>
        <tissue evidence="1">Leaf</tissue>
    </source>
</reference>
<dbReference type="AlphaFoldDB" id="A0AAP0E9U3"/>
<name>A0AAP0E9U3_9MAGN</name>
<evidence type="ECO:0000313" key="1">
    <source>
        <dbReference type="EMBL" id="KAK9089305.1"/>
    </source>
</evidence>
<keyword evidence="2" id="KW-1185">Reference proteome</keyword>
<gene>
    <name evidence="1" type="ORF">Scep_028387</name>
</gene>
<evidence type="ECO:0008006" key="3">
    <source>
        <dbReference type="Google" id="ProtNLM"/>
    </source>
</evidence>
<sequence>MYKLEQGHPAAYSLLSKIHGDKGEWARVIELRKMMEIETKKQKAGSWIEA</sequence>